<name>A0A1H9MX42_9ACTN</name>
<evidence type="ECO:0000256" key="1">
    <source>
        <dbReference type="SAM" id="Phobius"/>
    </source>
</evidence>
<dbReference type="EMBL" id="FNWT01000001">
    <property type="protein sequence ID" value="SEH36140.1"/>
    <property type="molecule type" value="Genomic_DNA"/>
</dbReference>
<dbReference type="RefSeq" id="WP_078686253.1">
    <property type="nucleotide sequence ID" value="NZ_FNWT01000001.1"/>
</dbReference>
<keyword evidence="1" id="KW-0472">Membrane</keyword>
<proteinExistence type="predicted"/>
<evidence type="ECO:0000313" key="3">
    <source>
        <dbReference type="EMBL" id="SER28272.1"/>
    </source>
</evidence>
<feature type="transmembrane region" description="Helical" evidence="1">
    <location>
        <begin position="109"/>
        <end position="129"/>
    </location>
</feature>
<dbReference type="Proteomes" id="UP000199135">
    <property type="component" value="Unassembled WGS sequence"/>
</dbReference>
<evidence type="ECO:0000313" key="2">
    <source>
        <dbReference type="EMBL" id="SEH36140.1"/>
    </source>
</evidence>
<feature type="transmembrane region" description="Helical" evidence="1">
    <location>
        <begin position="149"/>
        <end position="170"/>
    </location>
</feature>
<keyword evidence="1" id="KW-0812">Transmembrane</keyword>
<sequence length="188" mass="21161">MITTLKSKWRAYVGPTDERIKAHENEVFARMGKFLMIANLCLAYYALHLEGLATRTNLMNDWPRVSLVLIPSMVLLVYTGLSGAWACSRFTKAGYVDRNRFAETETFPRAYFALLALLSAIAFFALLTLSEAAAEFQVVGWEKIAWADIASTAAFLSAFVGVMSYIAMYLEYLKARRSRRARLGEMEG</sequence>
<keyword evidence="1" id="KW-1133">Transmembrane helix</keyword>
<reference evidence="4 5" key="2">
    <citation type="submission" date="2016-10" db="EMBL/GenBank/DDBJ databases">
        <authorList>
            <person name="Varghese N."/>
            <person name="Submissions S."/>
        </authorList>
    </citation>
    <scope>NUCLEOTIDE SEQUENCE [LARGE SCALE GENOMIC DNA]</scope>
    <source>
        <strain evidence="4">KHGC19</strain>
        <strain evidence="2 5">WCP15</strain>
    </source>
</reference>
<feature type="transmembrane region" description="Helical" evidence="1">
    <location>
        <begin position="27"/>
        <end position="47"/>
    </location>
</feature>
<keyword evidence="5" id="KW-1185">Reference proteome</keyword>
<evidence type="ECO:0000313" key="4">
    <source>
        <dbReference type="Proteomes" id="UP000199128"/>
    </source>
</evidence>
<reference evidence="3" key="1">
    <citation type="submission" date="2016-10" db="EMBL/GenBank/DDBJ databases">
        <authorList>
            <person name="de Groot N.N."/>
        </authorList>
    </citation>
    <scope>NUCLEOTIDE SEQUENCE [LARGE SCALE GENOMIC DNA]</scope>
    <source>
        <strain evidence="3">KHGC19</strain>
    </source>
</reference>
<organism evidence="3 4">
    <name type="scientific">Parafannyhessea umbonata</name>
    <dbReference type="NCBI Taxonomy" id="604330"/>
    <lineage>
        <taxon>Bacteria</taxon>
        <taxon>Bacillati</taxon>
        <taxon>Actinomycetota</taxon>
        <taxon>Coriobacteriia</taxon>
        <taxon>Coriobacteriales</taxon>
        <taxon>Atopobiaceae</taxon>
        <taxon>Parafannyhessea</taxon>
    </lineage>
</organism>
<dbReference type="AlphaFoldDB" id="A0A1H9MX42"/>
<dbReference type="EMBL" id="FOGP01000001">
    <property type="protein sequence ID" value="SER28272.1"/>
    <property type="molecule type" value="Genomic_DNA"/>
</dbReference>
<feature type="transmembrane region" description="Helical" evidence="1">
    <location>
        <begin position="67"/>
        <end position="88"/>
    </location>
</feature>
<evidence type="ECO:0000313" key="5">
    <source>
        <dbReference type="Proteomes" id="UP000199135"/>
    </source>
</evidence>
<gene>
    <name evidence="3" type="ORF">SAMN05216446_0005</name>
    <name evidence="2" type="ORF">SAMN05216447_1015</name>
</gene>
<dbReference type="Proteomes" id="UP000199128">
    <property type="component" value="Unassembled WGS sequence"/>
</dbReference>
<protein>
    <submittedName>
        <fullName evidence="3">Uncharacterized protein</fullName>
    </submittedName>
</protein>
<accession>A0A1H9MX42</accession>